<name>A0A0P7C3I5_9HYPO</name>
<dbReference type="PANTHER" id="PTHR24321:SF11">
    <property type="entry name" value="BLR0893 PROTEIN"/>
    <property type="match status" value="1"/>
</dbReference>
<dbReference type="SUPFAM" id="SSF51735">
    <property type="entry name" value="NAD(P)-binding Rossmann-fold domains"/>
    <property type="match status" value="1"/>
</dbReference>
<comment type="similarity">
    <text evidence="1">Belongs to the short-chain dehydrogenases/reductases (SDR) family.</text>
</comment>
<keyword evidence="3" id="KW-0560">Oxidoreductase</keyword>
<dbReference type="InterPro" id="IPR020904">
    <property type="entry name" value="Sc_DH/Rdtase_CS"/>
</dbReference>
<keyword evidence="5" id="KW-1185">Reference proteome</keyword>
<evidence type="ECO:0000256" key="3">
    <source>
        <dbReference type="ARBA" id="ARBA00023002"/>
    </source>
</evidence>
<evidence type="ECO:0000256" key="2">
    <source>
        <dbReference type="ARBA" id="ARBA00022857"/>
    </source>
</evidence>
<reference evidence="4 5" key="1">
    <citation type="submission" date="2015-09" db="EMBL/GenBank/DDBJ databases">
        <title>Draft genome of a European isolate of the apple canker pathogen Neonectria ditissima.</title>
        <authorList>
            <person name="Gomez-Cortecero A."/>
            <person name="Harrison R.J."/>
            <person name="Armitage A.D."/>
        </authorList>
    </citation>
    <scope>NUCLEOTIDE SEQUENCE [LARGE SCALE GENOMIC DNA]</scope>
    <source>
        <strain evidence="4 5">R09/05</strain>
    </source>
</reference>
<dbReference type="PRINTS" id="PR00081">
    <property type="entry name" value="GDHRDH"/>
</dbReference>
<gene>
    <name evidence="4" type="ORF">AK830_g163</name>
</gene>
<dbReference type="PANTHER" id="PTHR24321">
    <property type="entry name" value="DEHYDROGENASES, SHORT CHAIN"/>
    <property type="match status" value="1"/>
</dbReference>
<keyword evidence="2" id="KW-0521">NADP</keyword>
<dbReference type="PRINTS" id="PR00080">
    <property type="entry name" value="SDRFAMILY"/>
</dbReference>
<dbReference type="GO" id="GO:0016491">
    <property type="term" value="F:oxidoreductase activity"/>
    <property type="evidence" value="ECO:0007669"/>
    <property type="project" value="UniProtKB-KW"/>
</dbReference>
<protein>
    <submittedName>
        <fullName evidence="4">Uncharacterized protein</fullName>
    </submittedName>
</protein>
<dbReference type="AlphaFoldDB" id="A0A0P7C3I5"/>
<comment type="caution">
    <text evidence="4">The sequence shown here is derived from an EMBL/GenBank/DDBJ whole genome shotgun (WGS) entry which is preliminary data.</text>
</comment>
<evidence type="ECO:0000256" key="1">
    <source>
        <dbReference type="ARBA" id="ARBA00006484"/>
    </source>
</evidence>
<proteinExistence type="inferred from homology"/>
<dbReference type="PROSITE" id="PS00061">
    <property type="entry name" value="ADH_SHORT"/>
    <property type="match status" value="1"/>
</dbReference>
<dbReference type="EMBL" id="LKCW01000001">
    <property type="protein sequence ID" value="KPM46383.1"/>
    <property type="molecule type" value="Genomic_DNA"/>
</dbReference>
<organism evidence="4 5">
    <name type="scientific">Neonectria ditissima</name>
    <dbReference type="NCBI Taxonomy" id="78410"/>
    <lineage>
        <taxon>Eukaryota</taxon>
        <taxon>Fungi</taxon>
        <taxon>Dikarya</taxon>
        <taxon>Ascomycota</taxon>
        <taxon>Pezizomycotina</taxon>
        <taxon>Sordariomycetes</taxon>
        <taxon>Hypocreomycetidae</taxon>
        <taxon>Hypocreales</taxon>
        <taxon>Nectriaceae</taxon>
        <taxon>Neonectria</taxon>
    </lineage>
</organism>
<dbReference type="OrthoDB" id="47007at2759"/>
<dbReference type="Pfam" id="PF13561">
    <property type="entry name" value="adh_short_C2"/>
    <property type="match status" value="1"/>
</dbReference>
<evidence type="ECO:0000313" key="4">
    <source>
        <dbReference type="EMBL" id="KPM46383.1"/>
    </source>
</evidence>
<dbReference type="STRING" id="78410.A0A0P7C3I5"/>
<evidence type="ECO:0000313" key="5">
    <source>
        <dbReference type="Proteomes" id="UP000050424"/>
    </source>
</evidence>
<accession>A0A0P7C3I5</accession>
<dbReference type="InterPro" id="IPR002347">
    <property type="entry name" value="SDR_fam"/>
</dbReference>
<dbReference type="FunFam" id="3.40.50.720:FF:000084">
    <property type="entry name" value="Short-chain dehydrogenase reductase"/>
    <property type="match status" value="1"/>
</dbReference>
<dbReference type="InterPro" id="IPR036291">
    <property type="entry name" value="NAD(P)-bd_dom_sf"/>
</dbReference>
<sequence length="277" mass="29879">MPARESAIVTGGAGGLGQAIAKKLASRGINVLIADKQEGANGHLLAAKLSREYRVDVLYQLTDVTNEDDVKRMVQVAVDRWGRLDWAANNAGISERLDDNEDSVSTAEFDAIYEINQRGTWLCQKYEAQQMRTQPRRVPNGTDPTMGGMPQRGAIANVASICGHAATGMPSYTATKHAILGITKSGGLFYGKSGVRCNSVSPGPILTDKYDEFKKAFENDARFKEQAVGWANRCPLRRASSCEEQANVVSFLLSGESSFINCSDILVDGGLTAVADQ</sequence>
<dbReference type="Gene3D" id="3.40.50.720">
    <property type="entry name" value="NAD(P)-binding Rossmann-like Domain"/>
    <property type="match status" value="1"/>
</dbReference>
<dbReference type="Proteomes" id="UP000050424">
    <property type="component" value="Unassembled WGS sequence"/>
</dbReference>
<dbReference type="CDD" id="cd05233">
    <property type="entry name" value="SDR_c"/>
    <property type="match status" value="1"/>
</dbReference>